<keyword evidence="6 14" id="KW-0812">Transmembrane</keyword>
<reference evidence="17 18" key="1">
    <citation type="submission" date="2018-08" db="EMBL/GenBank/DDBJ databases">
        <title>Sequencing the genomes of 1000 actinobacteria strains.</title>
        <authorList>
            <person name="Klenk H.-P."/>
        </authorList>
    </citation>
    <scope>NUCLEOTIDE SEQUENCE [LARGE SCALE GENOMIC DNA]</scope>
    <source>
        <strain evidence="17 18">DSM 22967</strain>
    </source>
</reference>
<evidence type="ECO:0000256" key="4">
    <source>
        <dbReference type="ARBA" id="ARBA00022475"/>
    </source>
</evidence>
<name>A0A3D9UTG0_9MICO</name>
<evidence type="ECO:0000256" key="8">
    <source>
        <dbReference type="ARBA" id="ARBA00022989"/>
    </source>
</evidence>
<comment type="subunit">
    <text evidence="13 14">F-type ATPases have 2 components, F(1) - the catalytic core - and F(0) - the membrane proton channel. F(1) has five subunits: alpha(3), beta(3), gamma(1), delta(1), epsilon(1). F(0) has three main subunits: a(1), b(2) and c(10-14). The alpha and beta chains form an alternating ring which encloses part of the gamma chain. F(1) is attached to F(0) by a central stalk formed by the gamma and epsilon chains, while a peripheral stalk is formed by the delta and b chains.</text>
</comment>
<evidence type="ECO:0000313" key="18">
    <source>
        <dbReference type="Proteomes" id="UP000256253"/>
    </source>
</evidence>
<evidence type="ECO:0000256" key="14">
    <source>
        <dbReference type="HAMAP-Rule" id="MF_01398"/>
    </source>
</evidence>
<comment type="caution">
    <text evidence="17">The sequence shown here is derived from an EMBL/GenBank/DDBJ whole genome shotgun (WGS) entry which is preliminary data.</text>
</comment>
<dbReference type="AlphaFoldDB" id="A0A3D9UTG0"/>
<keyword evidence="7 14" id="KW-0375">Hydrogen ion transport</keyword>
<comment type="subcellular location">
    <subcellularLocation>
        <location evidence="1 14">Cell membrane</location>
        <topology evidence="1 14">Single-pass membrane protein</topology>
    </subcellularLocation>
</comment>
<evidence type="ECO:0000256" key="9">
    <source>
        <dbReference type="ARBA" id="ARBA00023065"/>
    </source>
</evidence>
<evidence type="ECO:0000256" key="6">
    <source>
        <dbReference type="ARBA" id="ARBA00022692"/>
    </source>
</evidence>
<dbReference type="CDD" id="cd06503">
    <property type="entry name" value="ATP-synt_Fo_b"/>
    <property type="match status" value="1"/>
</dbReference>
<evidence type="ECO:0000256" key="5">
    <source>
        <dbReference type="ARBA" id="ARBA00022547"/>
    </source>
</evidence>
<dbReference type="PANTHER" id="PTHR33445">
    <property type="entry name" value="ATP SYNTHASE SUBUNIT B', CHLOROPLASTIC"/>
    <property type="match status" value="1"/>
</dbReference>
<evidence type="ECO:0000256" key="1">
    <source>
        <dbReference type="ARBA" id="ARBA00004162"/>
    </source>
</evidence>
<keyword evidence="8 14" id="KW-1133">Transmembrane helix</keyword>
<dbReference type="GO" id="GO:0046933">
    <property type="term" value="F:proton-transporting ATP synthase activity, rotational mechanism"/>
    <property type="evidence" value="ECO:0007669"/>
    <property type="project" value="UniProtKB-UniRule"/>
</dbReference>
<sequence>MIISSGAVQAAVLLAEGTDPEHTQKPILPHIPELVFGIIVFGFFMFMVKKYVVPKLEQAHAERTAAIEGGMEQAQEAQKQAEAAKAQYEAQLSSARDEAAKIREDARSQGAQIVADMREQANAEATRIVDSAKKQTEADRQAAAVSLRSDVGRLSTDLASKIVGESLHDEARQKGIVDRFLAELESGALKPTKIGTEAGN</sequence>
<comment type="function">
    <text evidence="12 14">F(1)F(0) ATP synthase produces ATP from ADP in the presence of a proton or sodium gradient. F-type ATPases consist of two structural domains, F(1) containing the extramembraneous catalytic core and F(0) containing the membrane proton channel, linked together by a central stalk and a peripheral stalk. During catalysis, ATP synthesis in the catalytic domain of F(1) is coupled via a rotary mechanism of the central stalk subunits to proton translocation.</text>
</comment>
<evidence type="ECO:0000256" key="2">
    <source>
        <dbReference type="ARBA" id="ARBA00005513"/>
    </source>
</evidence>
<keyword evidence="16" id="KW-0175">Coiled coil</keyword>
<evidence type="ECO:0000313" key="17">
    <source>
        <dbReference type="EMBL" id="REF31813.1"/>
    </source>
</evidence>
<dbReference type="EMBL" id="QTUA01000001">
    <property type="protein sequence ID" value="REF31813.1"/>
    <property type="molecule type" value="Genomic_DNA"/>
</dbReference>
<dbReference type="SUPFAM" id="SSF81573">
    <property type="entry name" value="F1F0 ATP synthase subunit B, membrane domain"/>
    <property type="match status" value="1"/>
</dbReference>
<evidence type="ECO:0000256" key="3">
    <source>
        <dbReference type="ARBA" id="ARBA00022448"/>
    </source>
</evidence>
<dbReference type="InterPro" id="IPR005864">
    <property type="entry name" value="ATP_synth_F0_bsu_bac"/>
</dbReference>
<evidence type="ECO:0000256" key="11">
    <source>
        <dbReference type="ARBA" id="ARBA00023310"/>
    </source>
</evidence>
<evidence type="ECO:0000256" key="7">
    <source>
        <dbReference type="ARBA" id="ARBA00022781"/>
    </source>
</evidence>
<protein>
    <recommendedName>
        <fullName evidence="14">ATP synthase subunit b</fullName>
    </recommendedName>
    <alternativeName>
        <fullName evidence="14">ATP synthase F(0) sector subunit b</fullName>
    </alternativeName>
    <alternativeName>
        <fullName evidence="14">ATPase subunit I</fullName>
    </alternativeName>
    <alternativeName>
        <fullName evidence="14">F-type ATPase subunit b</fullName>
        <shortName evidence="14">F-ATPase subunit b</shortName>
    </alternativeName>
</protein>
<dbReference type="Proteomes" id="UP000256253">
    <property type="component" value="Unassembled WGS sequence"/>
</dbReference>
<proteinExistence type="inferred from homology"/>
<keyword evidence="11 14" id="KW-0066">ATP synthesis</keyword>
<dbReference type="HAMAP" id="MF_01398">
    <property type="entry name" value="ATP_synth_b_bprime"/>
    <property type="match status" value="1"/>
</dbReference>
<comment type="similarity">
    <text evidence="2 14 15">Belongs to the ATPase B chain family.</text>
</comment>
<evidence type="ECO:0000256" key="12">
    <source>
        <dbReference type="ARBA" id="ARBA00025198"/>
    </source>
</evidence>
<dbReference type="GO" id="GO:0045259">
    <property type="term" value="C:proton-transporting ATP synthase complex"/>
    <property type="evidence" value="ECO:0007669"/>
    <property type="project" value="UniProtKB-KW"/>
</dbReference>
<dbReference type="GO" id="GO:0005886">
    <property type="term" value="C:plasma membrane"/>
    <property type="evidence" value="ECO:0007669"/>
    <property type="project" value="UniProtKB-SubCell"/>
</dbReference>
<keyword evidence="10 14" id="KW-0472">Membrane</keyword>
<keyword evidence="3 14" id="KW-0813">Transport</keyword>
<evidence type="ECO:0000256" key="16">
    <source>
        <dbReference type="SAM" id="Coils"/>
    </source>
</evidence>
<keyword evidence="18" id="KW-1185">Reference proteome</keyword>
<feature type="transmembrane region" description="Helical" evidence="14">
    <location>
        <begin position="27"/>
        <end position="48"/>
    </location>
</feature>
<evidence type="ECO:0000256" key="13">
    <source>
        <dbReference type="ARBA" id="ARBA00025830"/>
    </source>
</evidence>
<feature type="coiled-coil region" evidence="16">
    <location>
        <begin position="67"/>
        <end position="105"/>
    </location>
</feature>
<keyword evidence="5 14" id="KW-0138">CF(0)</keyword>
<dbReference type="Pfam" id="PF00430">
    <property type="entry name" value="ATP-synt_B"/>
    <property type="match status" value="1"/>
</dbReference>
<evidence type="ECO:0000256" key="10">
    <source>
        <dbReference type="ARBA" id="ARBA00023136"/>
    </source>
</evidence>
<accession>A0A3D9UTG0</accession>
<evidence type="ECO:0000256" key="15">
    <source>
        <dbReference type="RuleBase" id="RU003848"/>
    </source>
</evidence>
<dbReference type="PANTHER" id="PTHR33445:SF1">
    <property type="entry name" value="ATP SYNTHASE SUBUNIT B"/>
    <property type="match status" value="1"/>
</dbReference>
<keyword evidence="4 14" id="KW-1003">Cell membrane</keyword>
<gene>
    <name evidence="14" type="primary">atpF</name>
    <name evidence="17" type="ORF">DFJ65_2895</name>
</gene>
<dbReference type="NCBIfam" id="NF004412">
    <property type="entry name" value="PRK05759.1-3"/>
    <property type="match status" value="1"/>
</dbReference>
<comment type="function">
    <text evidence="14">Component of the F(0) channel, it forms part of the peripheral stalk, linking F(1) to F(0).</text>
</comment>
<dbReference type="NCBIfam" id="TIGR01144">
    <property type="entry name" value="ATP_synt_b"/>
    <property type="match status" value="1"/>
</dbReference>
<keyword evidence="9 14" id="KW-0406">Ion transport</keyword>
<dbReference type="InterPro" id="IPR050059">
    <property type="entry name" value="ATP_synthase_B_chain"/>
</dbReference>
<dbReference type="InterPro" id="IPR002146">
    <property type="entry name" value="ATP_synth_b/b'su_bac/chlpt"/>
</dbReference>
<dbReference type="GO" id="GO:0046961">
    <property type="term" value="F:proton-transporting ATPase activity, rotational mechanism"/>
    <property type="evidence" value="ECO:0007669"/>
    <property type="project" value="TreeGrafter"/>
</dbReference>
<organism evidence="17 18">
    <name type="scientific">Calidifontibacter indicus</name>
    <dbReference type="NCBI Taxonomy" id="419650"/>
    <lineage>
        <taxon>Bacteria</taxon>
        <taxon>Bacillati</taxon>
        <taxon>Actinomycetota</taxon>
        <taxon>Actinomycetes</taxon>
        <taxon>Micrococcales</taxon>
        <taxon>Dermacoccaceae</taxon>
        <taxon>Calidifontibacter</taxon>
    </lineage>
</organism>
<dbReference type="Gene3D" id="1.20.5.620">
    <property type="entry name" value="F1F0 ATP synthase subunit B, membrane domain"/>
    <property type="match status" value="1"/>
</dbReference>
<dbReference type="InterPro" id="IPR028987">
    <property type="entry name" value="ATP_synth_B-like_membr_sf"/>
</dbReference>